<name>A0ABQ5UWT7_9PROT</name>
<keyword evidence="1" id="KW-0812">Transmembrane</keyword>
<keyword evidence="1" id="KW-0472">Membrane</keyword>
<reference evidence="2" key="1">
    <citation type="journal article" date="2014" name="Int. J. Syst. Evol. Microbiol.">
        <title>Complete genome of a new Firmicutes species belonging to the dominant human colonic microbiota ('Ruminococcus bicirculans') reveals two chromosomes and a selective capacity to utilize plant glucans.</title>
        <authorList>
            <consortium name="NISC Comparative Sequencing Program"/>
            <person name="Wegmann U."/>
            <person name="Louis P."/>
            <person name="Goesmann A."/>
            <person name="Henrissat B."/>
            <person name="Duncan S.H."/>
            <person name="Flint H.J."/>
        </authorList>
    </citation>
    <scope>NUCLEOTIDE SEQUENCE</scope>
    <source>
        <strain evidence="2">NBRC 108216</strain>
    </source>
</reference>
<feature type="transmembrane region" description="Helical" evidence="1">
    <location>
        <begin position="6"/>
        <end position="25"/>
    </location>
</feature>
<evidence type="ECO:0000256" key="1">
    <source>
        <dbReference type="SAM" id="Phobius"/>
    </source>
</evidence>
<accession>A0ABQ5UWT7</accession>
<keyword evidence="1" id="KW-1133">Transmembrane helix</keyword>
<evidence type="ECO:0000313" key="3">
    <source>
        <dbReference type="Proteomes" id="UP001161390"/>
    </source>
</evidence>
<dbReference type="EMBL" id="BSNJ01000001">
    <property type="protein sequence ID" value="GLQ19172.1"/>
    <property type="molecule type" value="Genomic_DNA"/>
</dbReference>
<feature type="transmembrane region" description="Helical" evidence="1">
    <location>
        <begin position="77"/>
        <end position="100"/>
    </location>
</feature>
<sequence>MSLSAYLPSLIMFAITVGFVSLCFLPASFERQSKLINFYWVGFWLFLGLIAAISGATQTVLLAGVDASFLSARLQTAASLCFVIFVMFAWVRLSGAALVTGVRRVARYRRAPASWV</sequence>
<dbReference type="Proteomes" id="UP001161390">
    <property type="component" value="Unassembled WGS sequence"/>
</dbReference>
<dbReference type="RefSeq" id="WP_284368931.1">
    <property type="nucleotide sequence ID" value="NZ_BSNJ01000001.1"/>
</dbReference>
<reference evidence="2" key="2">
    <citation type="submission" date="2023-01" db="EMBL/GenBank/DDBJ databases">
        <title>Draft genome sequence of Algimonas porphyrae strain NBRC 108216.</title>
        <authorList>
            <person name="Sun Q."/>
            <person name="Mori K."/>
        </authorList>
    </citation>
    <scope>NUCLEOTIDE SEQUENCE</scope>
    <source>
        <strain evidence="2">NBRC 108216</strain>
    </source>
</reference>
<proteinExistence type="predicted"/>
<organism evidence="2 3">
    <name type="scientific">Algimonas porphyrae</name>
    <dbReference type="NCBI Taxonomy" id="1128113"/>
    <lineage>
        <taxon>Bacteria</taxon>
        <taxon>Pseudomonadati</taxon>
        <taxon>Pseudomonadota</taxon>
        <taxon>Alphaproteobacteria</taxon>
        <taxon>Maricaulales</taxon>
        <taxon>Robiginitomaculaceae</taxon>
        <taxon>Algimonas</taxon>
    </lineage>
</organism>
<evidence type="ECO:0000313" key="2">
    <source>
        <dbReference type="EMBL" id="GLQ19172.1"/>
    </source>
</evidence>
<protein>
    <submittedName>
        <fullName evidence="2">Uncharacterized protein</fullName>
    </submittedName>
</protein>
<keyword evidence="3" id="KW-1185">Reference proteome</keyword>
<gene>
    <name evidence="2" type="ORF">GCM10007854_01270</name>
</gene>
<feature type="transmembrane region" description="Helical" evidence="1">
    <location>
        <begin position="37"/>
        <end position="57"/>
    </location>
</feature>
<comment type="caution">
    <text evidence="2">The sequence shown here is derived from an EMBL/GenBank/DDBJ whole genome shotgun (WGS) entry which is preliminary data.</text>
</comment>